<dbReference type="InterPro" id="IPR051091">
    <property type="entry name" value="O-Glucosyltr/Glycosyltrsf_90"/>
</dbReference>
<keyword evidence="1" id="KW-0808">Transferase</keyword>
<evidence type="ECO:0000256" key="1">
    <source>
        <dbReference type="ARBA" id="ARBA00022679"/>
    </source>
</evidence>
<evidence type="ECO:0000313" key="4">
    <source>
        <dbReference type="Proteomes" id="UP000464751"/>
    </source>
</evidence>
<dbReference type="RefSeq" id="WP_163076145.1">
    <property type="nucleotide sequence ID" value="NZ_CP048630.1"/>
</dbReference>
<dbReference type="Proteomes" id="UP000464751">
    <property type="component" value="Chromosome"/>
</dbReference>
<dbReference type="KEGG" id="apra:G3A50_15750"/>
<dbReference type="PANTHER" id="PTHR12203">
    <property type="entry name" value="KDEL LYS-ASP-GLU-LEU CONTAINING - RELATED"/>
    <property type="match status" value="1"/>
</dbReference>
<dbReference type="EMBL" id="CP048630">
    <property type="protein sequence ID" value="QIB35000.1"/>
    <property type="molecule type" value="Genomic_DNA"/>
</dbReference>
<keyword evidence="4" id="KW-1185">Reference proteome</keyword>
<dbReference type="Pfam" id="PF05686">
    <property type="entry name" value="Glyco_transf_90"/>
    <property type="match status" value="1"/>
</dbReference>
<gene>
    <name evidence="3" type="ORF">G3A50_15750</name>
</gene>
<proteinExistence type="predicted"/>
<feature type="domain" description="Glycosyl transferase CAP10" evidence="2">
    <location>
        <begin position="72"/>
        <end position="314"/>
    </location>
</feature>
<dbReference type="InterPro" id="IPR006598">
    <property type="entry name" value="CAP10"/>
</dbReference>
<dbReference type="AlphaFoldDB" id="A0A6P1YQ19"/>
<dbReference type="GO" id="GO:0016740">
    <property type="term" value="F:transferase activity"/>
    <property type="evidence" value="ECO:0007669"/>
    <property type="project" value="UniProtKB-KW"/>
</dbReference>
<accession>A0A6P1YQ19</accession>
<evidence type="ECO:0000259" key="2">
    <source>
        <dbReference type="SMART" id="SM00672"/>
    </source>
</evidence>
<sequence length="364" mass="41438">MDFTDFDRRRIELYVAGLHGADHGQSARDVPRDTVICGSCETRSSIERRNVDRFPKGLGAVYSAYVRQAQALFSFVAPTSSFSVCAADNRSRFLNPTIVKSRLVADRNSQGVLLPLDRNRHWGELLHLSKFDRPFDQKDDRLVWRGATTGVFNRAGLSVDYSARYYVALQNHKNANIDIKYNKIVQLDECVPDIPIELIKAHHDPQGLSLAQQMASKFLLCLEGNDVATALKWMMASNSTVIMPTPTCETWFCEGELVPWEHYVPIDNDLSNIEDVYDWCLTNNIRCREIAQNGKRFISKFLSVWNEANIIREVINCYVNSSDIDVHFPLRDRVFQAGNCVGLQFRFARFLASTVLMRRGIGAF</sequence>
<protein>
    <recommendedName>
        <fullName evidence="2">Glycosyl transferase CAP10 domain-containing protein</fullName>
    </recommendedName>
</protein>
<organism evidence="3 4">
    <name type="scientific">Ancylobacter pratisalsi</name>
    <dbReference type="NCBI Taxonomy" id="1745854"/>
    <lineage>
        <taxon>Bacteria</taxon>
        <taxon>Pseudomonadati</taxon>
        <taxon>Pseudomonadota</taxon>
        <taxon>Alphaproteobacteria</taxon>
        <taxon>Hyphomicrobiales</taxon>
        <taxon>Xanthobacteraceae</taxon>
        <taxon>Ancylobacter</taxon>
    </lineage>
</organism>
<dbReference type="PANTHER" id="PTHR12203:SF35">
    <property type="entry name" value="PROTEIN O-GLUCOSYLTRANSFERASE 1"/>
    <property type="match status" value="1"/>
</dbReference>
<evidence type="ECO:0000313" key="3">
    <source>
        <dbReference type="EMBL" id="QIB35000.1"/>
    </source>
</evidence>
<reference evidence="3 4" key="1">
    <citation type="submission" date="2020-02" db="EMBL/GenBank/DDBJ databases">
        <authorList>
            <person name="Li G."/>
        </authorList>
    </citation>
    <scope>NUCLEOTIDE SEQUENCE [LARGE SCALE GENOMIC DNA]</scope>
    <source>
        <strain evidence="3 4">DSM 102029</strain>
    </source>
</reference>
<name>A0A6P1YQ19_9HYPH</name>
<dbReference type="SMART" id="SM00672">
    <property type="entry name" value="CAP10"/>
    <property type="match status" value="1"/>
</dbReference>